<evidence type="ECO:0000256" key="6">
    <source>
        <dbReference type="ARBA" id="ARBA00023136"/>
    </source>
</evidence>
<dbReference type="InterPro" id="IPR016169">
    <property type="entry name" value="FAD-bd_PCMH_sub2"/>
</dbReference>
<sequence>MPLLLMDTHRYVVREISKEIHSFYEGKRPFRVYHGSTHSSRAMHDPRAVVHTADLSHILDINTKSRFVMAEPNVPMDRLVKEVLKHGLIPPVVPAFPGTTVGGTFAGTAGGSSSFKYGFFDRAVSWIEIVLPDGKITRASRTCNPELLTGMIGTLGTIGIATLFQIKLVPAAEWVELAYLPVESTIEAHDTINRCSQDQENDFVEGLVYGPEASTYGVVAVGKLSTIKDNPQSGFSGARDDWFYEHALQAVGKTESVPIMDYLFRYDRGSFCLGRYCFGRIPLNKWTRYLTDRATRSRALAQMSQAMHWADHFIIQDLVIPLESTYAMLHFLEEELKIYPIRLCPIRQWPESNAIMRPNPRKTSLFMGIGIRGYTPDTLHNPTKFKEKNRDIERTVHRLGGIKWLYSRNYYSEEEFWDIYPRKEYGELRKKYKAEYIADVYEKSRSSDRQIRAPKVKGFWNSVLARTSVLATKQSPKPNSR</sequence>
<dbReference type="InterPro" id="IPR040165">
    <property type="entry name" value="Diminuto-like"/>
</dbReference>
<protein>
    <recommendedName>
        <fullName evidence="2">Delta(24)-sterol reductase</fullName>
        <ecNumber evidence="2">1.3.1.72</ecNumber>
    </recommendedName>
</protein>
<dbReference type="Pfam" id="PF01565">
    <property type="entry name" value="FAD_binding_4"/>
    <property type="match status" value="1"/>
</dbReference>
<evidence type="ECO:0000313" key="9">
    <source>
        <dbReference type="Proteomes" id="UP000800094"/>
    </source>
</evidence>
<dbReference type="GeneID" id="54576727"/>
<dbReference type="Gene3D" id="3.30.465.10">
    <property type="match status" value="1"/>
</dbReference>
<dbReference type="PROSITE" id="PS51387">
    <property type="entry name" value="FAD_PCMH"/>
    <property type="match status" value="1"/>
</dbReference>
<evidence type="ECO:0000256" key="3">
    <source>
        <dbReference type="ARBA" id="ARBA00022692"/>
    </source>
</evidence>
<dbReference type="GO" id="GO:0050614">
    <property type="term" value="F:Delta24-sterol reductase activity"/>
    <property type="evidence" value="ECO:0007669"/>
    <property type="project" value="UniProtKB-EC"/>
</dbReference>
<proteinExistence type="predicted"/>
<evidence type="ECO:0000256" key="1">
    <source>
        <dbReference type="ARBA" id="ARBA00004167"/>
    </source>
</evidence>
<dbReference type="EMBL" id="ML987192">
    <property type="protein sequence ID" value="KAF2252524.1"/>
    <property type="molecule type" value="Genomic_DNA"/>
</dbReference>
<evidence type="ECO:0000313" key="8">
    <source>
        <dbReference type="EMBL" id="KAF2252524.1"/>
    </source>
</evidence>
<dbReference type="InterPro" id="IPR006094">
    <property type="entry name" value="Oxid_FAD_bind_N"/>
</dbReference>
<keyword evidence="9" id="KW-1185">Reference proteome</keyword>
<feature type="domain" description="FAD-binding PCMH-type" evidence="7">
    <location>
        <begin position="1"/>
        <end position="171"/>
    </location>
</feature>
<dbReference type="GO" id="GO:0008202">
    <property type="term" value="P:steroid metabolic process"/>
    <property type="evidence" value="ECO:0007669"/>
    <property type="project" value="TreeGrafter"/>
</dbReference>
<evidence type="ECO:0000256" key="2">
    <source>
        <dbReference type="ARBA" id="ARBA00012405"/>
    </source>
</evidence>
<dbReference type="PANTHER" id="PTHR10801">
    <property type="entry name" value="24-DEHYDROCHOLESTEROL REDUCTASE"/>
    <property type="match status" value="1"/>
</dbReference>
<keyword evidence="5" id="KW-0560">Oxidoreductase</keyword>
<accession>A0A6A6IPQ5</accession>
<keyword evidence="3" id="KW-0812">Transmembrane</keyword>
<dbReference type="InterPro" id="IPR036318">
    <property type="entry name" value="FAD-bd_PCMH-like_sf"/>
</dbReference>
<comment type="subcellular location">
    <subcellularLocation>
        <location evidence="1">Membrane</location>
        <topology evidence="1">Single-pass membrane protein</topology>
    </subcellularLocation>
</comment>
<dbReference type="EC" id="1.3.1.72" evidence="2"/>
<name>A0A6A6IPQ5_9PLEO</name>
<dbReference type="OrthoDB" id="3780024at2759"/>
<dbReference type="Proteomes" id="UP000800094">
    <property type="component" value="Unassembled WGS sequence"/>
</dbReference>
<dbReference type="GO" id="GO:0016020">
    <property type="term" value="C:membrane"/>
    <property type="evidence" value="ECO:0007669"/>
    <property type="project" value="UniProtKB-SubCell"/>
</dbReference>
<reference evidence="8" key="1">
    <citation type="journal article" date="2020" name="Stud. Mycol.">
        <title>101 Dothideomycetes genomes: a test case for predicting lifestyles and emergence of pathogens.</title>
        <authorList>
            <person name="Haridas S."/>
            <person name="Albert R."/>
            <person name="Binder M."/>
            <person name="Bloem J."/>
            <person name="Labutti K."/>
            <person name="Salamov A."/>
            <person name="Andreopoulos B."/>
            <person name="Baker S."/>
            <person name="Barry K."/>
            <person name="Bills G."/>
            <person name="Bluhm B."/>
            <person name="Cannon C."/>
            <person name="Castanera R."/>
            <person name="Culley D."/>
            <person name="Daum C."/>
            <person name="Ezra D."/>
            <person name="Gonzalez J."/>
            <person name="Henrissat B."/>
            <person name="Kuo A."/>
            <person name="Liang C."/>
            <person name="Lipzen A."/>
            <person name="Lutzoni F."/>
            <person name="Magnuson J."/>
            <person name="Mondo S."/>
            <person name="Nolan M."/>
            <person name="Ohm R."/>
            <person name="Pangilinan J."/>
            <person name="Park H.-J."/>
            <person name="Ramirez L."/>
            <person name="Alfaro M."/>
            <person name="Sun H."/>
            <person name="Tritt A."/>
            <person name="Yoshinaga Y."/>
            <person name="Zwiers L.-H."/>
            <person name="Turgeon B."/>
            <person name="Goodwin S."/>
            <person name="Spatafora J."/>
            <person name="Crous P."/>
            <person name="Grigoriev I."/>
        </authorList>
    </citation>
    <scope>NUCLEOTIDE SEQUENCE</scope>
    <source>
        <strain evidence="8">CBS 122368</strain>
    </source>
</reference>
<dbReference type="GO" id="GO:0000246">
    <property type="term" value="F:Delta24(24-1) sterol reductase activity"/>
    <property type="evidence" value="ECO:0007669"/>
    <property type="project" value="TreeGrafter"/>
</dbReference>
<organism evidence="8 9">
    <name type="scientific">Trematosphaeria pertusa</name>
    <dbReference type="NCBI Taxonomy" id="390896"/>
    <lineage>
        <taxon>Eukaryota</taxon>
        <taxon>Fungi</taxon>
        <taxon>Dikarya</taxon>
        <taxon>Ascomycota</taxon>
        <taxon>Pezizomycotina</taxon>
        <taxon>Dothideomycetes</taxon>
        <taxon>Pleosporomycetidae</taxon>
        <taxon>Pleosporales</taxon>
        <taxon>Massarineae</taxon>
        <taxon>Trematosphaeriaceae</taxon>
        <taxon>Trematosphaeria</taxon>
    </lineage>
</organism>
<dbReference type="RefSeq" id="XP_033687528.1">
    <property type="nucleotide sequence ID" value="XM_033823397.1"/>
</dbReference>
<gene>
    <name evidence="8" type="ORF">BU26DRAFT_421206</name>
</gene>
<dbReference type="GO" id="GO:0005737">
    <property type="term" value="C:cytoplasm"/>
    <property type="evidence" value="ECO:0007669"/>
    <property type="project" value="TreeGrafter"/>
</dbReference>
<dbReference type="AlphaFoldDB" id="A0A6A6IPQ5"/>
<keyword evidence="4" id="KW-1133">Transmembrane helix</keyword>
<evidence type="ECO:0000256" key="4">
    <source>
        <dbReference type="ARBA" id="ARBA00022989"/>
    </source>
</evidence>
<dbReference type="PANTHER" id="PTHR10801:SF0">
    <property type="entry name" value="DELTA(24)-STEROL REDUCTASE"/>
    <property type="match status" value="1"/>
</dbReference>
<keyword evidence="6" id="KW-0472">Membrane</keyword>
<evidence type="ECO:0000259" key="7">
    <source>
        <dbReference type="PROSITE" id="PS51387"/>
    </source>
</evidence>
<dbReference type="GO" id="GO:0071949">
    <property type="term" value="F:FAD binding"/>
    <property type="evidence" value="ECO:0007669"/>
    <property type="project" value="InterPro"/>
</dbReference>
<dbReference type="InterPro" id="IPR016166">
    <property type="entry name" value="FAD-bd_PCMH"/>
</dbReference>
<evidence type="ECO:0000256" key="5">
    <source>
        <dbReference type="ARBA" id="ARBA00023002"/>
    </source>
</evidence>
<dbReference type="SUPFAM" id="SSF56176">
    <property type="entry name" value="FAD-binding/transporter-associated domain-like"/>
    <property type="match status" value="1"/>
</dbReference>